<organism evidence="2 3">
    <name type="scientific">Nocardioides endophyticus</name>
    <dbReference type="NCBI Taxonomy" id="1353775"/>
    <lineage>
        <taxon>Bacteria</taxon>
        <taxon>Bacillati</taxon>
        <taxon>Actinomycetota</taxon>
        <taxon>Actinomycetes</taxon>
        <taxon>Propionibacteriales</taxon>
        <taxon>Nocardioidaceae</taxon>
        <taxon>Nocardioides</taxon>
    </lineage>
</organism>
<protein>
    <recommendedName>
        <fullName evidence="1">DNA ligase D 3'-phosphoesterase domain-containing protein</fullName>
    </recommendedName>
</protein>
<keyword evidence="3" id="KW-1185">Reference proteome</keyword>
<sequence length="128" mass="14305">MIFVVHLHQARSLHYDLRLEVDGVLASWAVPKEPSLDPRDKRLAVHVDDHALEHATYEDDTKTIWDHGTYDNLTEQDGEPVGVRAAIEAGHLKFDLHGERLTGVFALTRTRMGGDGKNWILVKVGTSG</sequence>
<proteinExistence type="predicted"/>
<name>A0ABP8YKH1_9ACTN</name>
<accession>A0ABP8YKH1</accession>
<dbReference type="EMBL" id="BAABKN010000009">
    <property type="protein sequence ID" value="GAA4731354.1"/>
    <property type="molecule type" value="Genomic_DNA"/>
</dbReference>
<reference evidence="3" key="1">
    <citation type="journal article" date="2019" name="Int. J. Syst. Evol. Microbiol.">
        <title>The Global Catalogue of Microorganisms (GCM) 10K type strain sequencing project: providing services to taxonomists for standard genome sequencing and annotation.</title>
        <authorList>
            <consortium name="The Broad Institute Genomics Platform"/>
            <consortium name="The Broad Institute Genome Sequencing Center for Infectious Disease"/>
            <person name="Wu L."/>
            <person name="Ma J."/>
        </authorList>
    </citation>
    <scope>NUCLEOTIDE SEQUENCE [LARGE SCALE GENOMIC DNA]</scope>
    <source>
        <strain evidence="3">JCM 18532</strain>
    </source>
</reference>
<evidence type="ECO:0000259" key="1">
    <source>
        <dbReference type="Pfam" id="PF13298"/>
    </source>
</evidence>
<evidence type="ECO:0000313" key="2">
    <source>
        <dbReference type="EMBL" id="GAA4731354.1"/>
    </source>
</evidence>
<dbReference type="PANTHER" id="PTHR39465">
    <property type="entry name" value="DNA LIGASE D, 3'-PHOSPHOESTERASE DOMAIN"/>
    <property type="match status" value="1"/>
</dbReference>
<dbReference type="RefSeq" id="WP_345525940.1">
    <property type="nucleotide sequence ID" value="NZ_BAABKN010000009.1"/>
</dbReference>
<gene>
    <name evidence="2" type="ORF">GCM10023350_13390</name>
</gene>
<dbReference type="Proteomes" id="UP001499882">
    <property type="component" value="Unassembled WGS sequence"/>
</dbReference>
<feature type="domain" description="DNA ligase D 3'-phosphoesterase" evidence="1">
    <location>
        <begin position="6"/>
        <end position="109"/>
    </location>
</feature>
<evidence type="ECO:0000313" key="3">
    <source>
        <dbReference type="Proteomes" id="UP001499882"/>
    </source>
</evidence>
<dbReference type="Pfam" id="PF13298">
    <property type="entry name" value="LigD_N"/>
    <property type="match status" value="1"/>
</dbReference>
<dbReference type="InterPro" id="IPR014144">
    <property type="entry name" value="LigD_PE_domain"/>
</dbReference>
<comment type="caution">
    <text evidence="2">The sequence shown here is derived from an EMBL/GenBank/DDBJ whole genome shotgun (WGS) entry which is preliminary data.</text>
</comment>
<dbReference type="PANTHER" id="PTHR39465:SF1">
    <property type="entry name" value="DNA LIGASE D 3'-PHOSPHOESTERASE DOMAIN-CONTAINING PROTEIN"/>
    <property type="match status" value="1"/>
</dbReference>